<evidence type="ECO:0000313" key="2">
    <source>
        <dbReference type="Proteomes" id="UP000289555"/>
    </source>
</evidence>
<protein>
    <submittedName>
        <fullName evidence="1">Uncharacterized protein</fullName>
    </submittedName>
</protein>
<proteinExistence type="predicted"/>
<sequence>MEVCRGESDLGSDYWILPAPIPPFLSAGETRHLPWLKHILTENDWEDSLSNLVDRPYQANARAGPARFYLGHHGCIGFHDMLGIGVATNAHDEARTEQLHCSPKRALVNVDTFLGVFPI</sequence>
<gene>
    <name evidence="1" type="ORF">HORIV_11960</name>
</gene>
<dbReference type="EMBL" id="AP019416">
    <property type="protein sequence ID" value="BBI48775.1"/>
    <property type="molecule type" value="Genomic_DNA"/>
</dbReference>
<reference evidence="2" key="1">
    <citation type="journal article" date="2019" name="Microbiol. Resour. Announc.">
        <title>Complete Genome Sequence of Halomonas olivaria, a Moderately Halophilic Bacterium Isolated from Olive Processing Effluents, Obtained by Nanopore Sequencing.</title>
        <authorList>
            <person name="Nagata S."/>
            <person name="Ii K.M."/>
            <person name="Tsukimi T."/>
            <person name="Miura M.C."/>
            <person name="Galipon J."/>
            <person name="Arakawa K."/>
        </authorList>
    </citation>
    <scope>NUCLEOTIDE SEQUENCE [LARGE SCALE GENOMIC DNA]</scope>
    <source>
        <strain evidence="2">TYRC17</strain>
    </source>
</reference>
<keyword evidence="2" id="KW-1185">Reference proteome</keyword>
<name>A0ABN5WPQ5_9GAMM</name>
<organism evidence="1 2">
    <name type="scientific">Vreelandella olivaria</name>
    <dbReference type="NCBI Taxonomy" id="390919"/>
    <lineage>
        <taxon>Bacteria</taxon>
        <taxon>Pseudomonadati</taxon>
        <taxon>Pseudomonadota</taxon>
        <taxon>Gammaproteobacteria</taxon>
        <taxon>Oceanospirillales</taxon>
        <taxon>Halomonadaceae</taxon>
        <taxon>Vreelandella</taxon>
    </lineage>
</organism>
<accession>A0ABN5WPQ5</accession>
<evidence type="ECO:0000313" key="1">
    <source>
        <dbReference type="EMBL" id="BBI48775.1"/>
    </source>
</evidence>
<dbReference type="Proteomes" id="UP000289555">
    <property type="component" value="Chromosome"/>
</dbReference>